<dbReference type="PANTHER" id="PTHR12894:SF27">
    <property type="entry name" value="TRANSFORMING GROWTH FACTOR-BETA RECEPTOR-ASSOCIATED PROTEIN 1"/>
    <property type="match status" value="1"/>
</dbReference>
<feature type="region of interest" description="Disordered" evidence="5">
    <location>
        <begin position="518"/>
        <end position="537"/>
    </location>
</feature>
<evidence type="ECO:0000313" key="8">
    <source>
        <dbReference type="EMBL" id="KAK4148608.1"/>
    </source>
</evidence>
<dbReference type="GO" id="GO:0015031">
    <property type="term" value="P:protein transport"/>
    <property type="evidence" value="ECO:0007669"/>
    <property type="project" value="UniProtKB-KW"/>
</dbReference>
<feature type="compositionally biased region" description="Low complexity" evidence="5">
    <location>
        <begin position="259"/>
        <end position="278"/>
    </location>
</feature>
<keyword evidence="9" id="KW-1185">Reference proteome</keyword>
<dbReference type="GO" id="GO:0034058">
    <property type="term" value="P:endosomal vesicle fusion"/>
    <property type="evidence" value="ECO:0007669"/>
    <property type="project" value="TreeGrafter"/>
</dbReference>
<feature type="transmembrane region" description="Helical" evidence="6">
    <location>
        <begin position="12"/>
        <end position="31"/>
    </location>
</feature>
<keyword evidence="2" id="KW-0813">Transport</keyword>
<comment type="subcellular location">
    <subcellularLocation>
        <location evidence="1">Cytoplasm</location>
    </subcellularLocation>
</comment>
<dbReference type="InterPro" id="IPR001180">
    <property type="entry name" value="CNH_dom"/>
</dbReference>
<keyword evidence="3" id="KW-0963">Cytoplasm</keyword>
<evidence type="ECO:0000256" key="1">
    <source>
        <dbReference type="ARBA" id="ARBA00004496"/>
    </source>
</evidence>
<keyword evidence="6" id="KW-1133">Transmembrane helix</keyword>
<dbReference type="GO" id="GO:0006914">
    <property type="term" value="P:autophagy"/>
    <property type="evidence" value="ECO:0007669"/>
    <property type="project" value="TreeGrafter"/>
</dbReference>
<dbReference type="InterPro" id="IPR032914">
    <property type="entry name" value="Vam6/VPS39/TRAP1"/>
</dbReference>
<feature type="domain" description="CNH" evidence="7">
    <location>
        <begin position="48"/>
        <end position="471"/>
    </location>
</feature>
<sequence>MASDPQRTQGRAAAAAAAVAVAALPGAPYALRPLLHDVPLSADGSTEDVKINCVDYYDGNLYVGTSASELLHFFRIPPDPNDPASTDAFILATRLSPAEPSGVINGSRPGVQQILLLPRVAKACVLCNWTVTFYSLPELSPVFGGTPVKNCSWIGGVDLNDGRDDRGNDRSPGVTILLSLNRRIQVVRIGDEDARVLRKIDFAGSTLSVRRDSIACVADPRSYSLLDVDRQLKIPLMSISSLDHSQPDGTFGQAQNVASAPDSGLSRSASSATARAPANPQGHSRSTSLGGFISGIRRNDRRGGEAEDSVFQDSDAPPPSRSPAPADKPLPAPPRDSGGFLAAPPPRTATPPVRTTTPSPNPASVFLKPHIVSPTAEEFLIVTGTGPLDPGIGMFVNLDGDPTRPTLEFERYPREIAVDGGSADLSSSLPSLGAREEGYVLASMIKEFDDGLHHGLEIQRFDVNMGENEPQKWWLEVKDDGSKEPVPSTPIGIRSLLQSEEMLFEDVVGRLCQRRFSPFKGQPETPTMSLKSSDSRTALSLQRLSQEKALFDRDPESDDEQLPPGWEAKRNQEGEDFVRRLAKTSSRLAVWAGDNIWWAVRNPLLSQLDSALEMAAAGQNQQSNNPTSLETRRQLLSLLHMIEDREATTELEFMTLGYIKQKTSVMLLTAFLSSPEPPFTDTETLAMEENLVGGDLDARVVLSLIPALRNEIVVNRRGIWIYGGIKNMVESYISSETDGLVIQGVSSLAPNVLQFLRRFLSAWRKKKGFGSIPDEVFRTVDASLLLVLLELDQSTPVGQPGKLGSVRKELYELVDHGVDCFDRAVDLLETYRRLFVLSRLYQNRKMVADVLGTWRRIIDGEEDRGGELGDGEQRVRSYLSNISNQALVQEYGLWLASRDPKLGVQVFTDEKGKAPKFEHTQIVALLREEAPDAVKYYLEHLVFGKGNTAYVNELITYYLDIVITDLETSPASRDNIAASYDTYRALHPPKPTYLRFLADNAPPNDEVWQSRLRLLQLLGGGHDYDAAAIRRRIDDTLSALPSSPSGPVNGVTSINGLATTTTTTTTTPSSQNKSLLVPESIILASRARHHTTALRLLVHRLGDHDTAVSYCIRGGAAALTPAGTTAMTSTGARHHRRDSDSDSDDLPPTWDEQTRLFRALLEEFLVLRDEDERVEQTGALLERFGGWFDVVEVLALVPEGWAVEVVGGFFVAALRRMVGERREAMVERALSGAENLRVGFEFVVKVEGMGGVVWWKLRYLPTLFTCHLLSTVPTSRSME</sequence>
<keyword evidence="6" id="KW-0812">Transmembrane</keyword>
<accession>A0AAN6VBX6</accession>
<proteinExistence type="predicted"/>
<keyword evidence="4" id="KW-0653">Protein transport</keyword>
<feature type="compositionally biased region" description="Polar residues" evidence="5">
    <location>
        <begin position="524"/>
        <end position="537"/>
    </location>
</feature>
<dbReference type="GO" id="GO:0005737">
    <property type="term" value="C:cytoplasm"/>
    <property type="evidence" value="ECO:0007669"/>
    <property type="project" value="UniProtKB-SubCell"/>
</dbReference>
<feature type="compositionally biased region" description="Polar residues" evidence="5">
    <location>
        <begin position="245"/>
        <end position="258"/>
    </location>
</feature>
<feature type="region of interest" description="Disordered" evidence="5">
    <location>
        <begin position="1123"/>
        <end position="1148"/>
    </location>
</feature>
<feature type="region of interest" description="Disordered" evidence="5">
    <location>
        <begin position="547"/>
        <end position="571"/>
    </location>
</feature>
<feature type="compositionally biased region" description="Pro residues" evidence="5">
    <location>
        <begin position="316"/>
        <end position="334"/>
    </location>
</feature>
<dbReference type="GO" id="GO:0016020">
    <property type="term" value="C:membrane"/>
    <property type="evidence" value="ECO:0007669"/>
    <property type="project" value="TreeGrafter"/>
</dbReference>
<name>A0AAN6VBX6_9PEZI</name>
<evidence type="ECO:0000259" key="7">
    <source>
        <dbReference type="PROSITE" id="PS50219"/>
    </source>
</evidence>
<dbReference type="AlphaFoldDB" id="A0AAN6VBX6"/>
<comment type="caution">
    <text evidence="8">The sequence shown here is derived from an EMBL/GenBank/DDBJ whole genome shotgun (WGS) entry which is preliminary data.</text>
</comment>
<evidence type="ECO:0000256" key="3">
    <source>
        <dbReference type="ARBA" id="ARBA00022490"/>
    </source>
</evidence>
<reference evidence="8" key="2">
    <citation type="submission" date="2023-05" db="EMBL/GenBank/DDBJ databases">
        <authorList>
            <consortium name="Lawrence Berkeley National Laboratory"/>
            <person name="Steindorff A."/>
            <person name="Hensen N."/>
            <person name="Bonometti L."/>
            <person name="Westerberg I."/>
            <person name="Brannstrom I.O."/>
            <person name="Guillou S."/>
            <person name="Cros-Aarteil S."/>
            <person name="Calhoun S."/>
            <person name="Haridas S."/>
            <person name="Kuo A."/>
            <person name="Mondo S."/>
            <person name="Pangilinan J."/>
            <person name="Riley R."/>
            <person name="Labutti K."/>
            <person name="Andreopoulos B."/>
            <person name="Lipzen A."/>
            <person name="Chen C."/>
            <person name="Yanf M."/>
            <person name="Daum C."/>
            <person name="Ng V."/>
            <person name="Clum A."/>
            <person name="Ohm R."/>
            <person name="Martin F."/>
            <person name="Silar P."/>
            <person name="Natvig D."/>
            <person name="Lalanne C."/>
            <person name="Gautier V."/>
            <person name="Ament-Velasquez S.L."/>
            <person name="Kruys A."/>
            <person name="Hutchinson M.I."/>
            <person name="Powell A.J."/>
            <person name="Barry K."/>
            <person name="Miller A.N."/>
            <person name="Grigoriev I.V."/>
            <person name="Debuchy R."/>
            <person name="Gladieux P."/>
            <person name="Thoren M.H."/>
            <person name="Johannesson H."/>
        </authorList>
    </citation>
    <scope>NUCLEOTIDE SEQUENCE</scope>
    <source>
        <strain evidence="8">CBS 538.74</strain>
    </source>
</reference>
<evidence type="ECO:0000313" key="9">
    <source>
        <dbReference type="Proteomes" id="UP001302745"/>
    </source>
</evidence>
<dbReference type="Proteomes" id="UP001302745">
    <property type="component" value="Unassembled WGS sequence"/>
</dbReference>
<evidence type="ECO:0000256" key="4">
    <source>
        <dbReference type="ARBA" id="ARBA00022927"/>
    </source>
</evidence>
<reference evidence="8" key="1">
    <citation type="journal article" date="2023" name="Mol. Phylogenet. Evol.">
        <title>Genome-scale phylogeny and comparative genomics of the fungal order Sordariales.</title>
        <authorList>
            <person name="Hensen N."/>
            <person name="Bonometti L."/>
            <person name="Westerberg I."/>
            <person name="Brannstrom I.O."/>
            <person name="Guillou S."/>
            <person name="Cros-Aarteil S."/>
            <person name="Calhoun S."/>
            <person name="Haridas S."/>
            <person name="Kuo A."/>
            <person name="Mondo S."/>
            <person name="Pangilinan J."/>
            <person name="Riley R."/>
            <person name="LaButti K."/>
            <person name="Andreopoulos B."/>
            <person name="Lipzen A."/>
            <person name="Chen C."/>
            <person name="Yan M."/>
            <person name="Daum C."/>
            <person name="Ng V."/>
            <person name="Clum A."/>
            <person name="Steindorff A."/>
            <person name="Ohm R.A."/>
            <person name="Martin F."/>
            <person name="Silar P."/>
            <person name="Natvig D.O."/>
            <person name="Lalanne C."/>
            <person name="Gautier V."/>
            <person name="Ament-Velasquez S.L."/>
            <person name="Kruys A."/>
            <person name="Hutchinson M.I."/>
            <person name="Powell A.J."/>
            <person name="Barry K."/>
            <person name="Miller A.N."/>
            <person name="Grigoriev I.V."/>
            <person name="Debuchy R."/>
            <person name="Gladieux P."/>
            <person name="Hiltunen Thoren M."/>
            <person name="Johannesson H."/>
        </authorList>
    </citation>
    <scope>NUCLEOTIDE SEQUENCE</scope>
    <source>
        <strain evidence="8">CBS 538.74</strain>
    </source>
</reference>
<evidence type="ECO:0000256" key="5">
    <source>
        <dbReference type="SAM" id="MobiDB-lite"/>
    </source>
</evidence>
<evidence type="ECO:0000256" key="6">
    <source>
        <dbReference type="SAM" id="Phobius"/>
    </source>
</evidence>
<protein>
    <recommendedName>
        <fullName evidence="7">CNH domain-containing protein</fullName>
    </recommendedName>
</protein>
<keyword evidence="6" id="KW-0472">Membrane</keyword>
<evidence type="ECO:0000256" key="2">
    <source>
        <dbReference type="ARBA" id="ARBA00022448"/>
    </source>
</evidence>
<dbReference type="PANTHER" id="PTHR12894">
    <property type="entry name" value="CNH DOMAIN CONTAINING"/>
    <property type="match status" value="1"/>
</dbReference>
<gene>
    <name evidence="8" type="ORF">C8A00DRAFT_19588</name>
</gene>
<dbReference type="EMBL" id="MU857307">
    <property type="protein sequence ID" value="KAK4148608.1"/>
    <property type="molecule type" value="Genomic_DNA"/>
</dbReference>
<organism evidence="8 9">
    <name type="scientific">Chaetomidium leptoderma</name>
    <dbReference type="NCBI Taxonomy" id="669021"/>
    <lineage>
        <taxon>Eukaryota</taxon>
        <taxon>Fungi</taxon>
        <taxon>Dikarya</taxon>
        <taxon>Ascomycota</taxon>
        <taxon>Pezizomycotina</taxon>
        <taxon>Sordariomycetes</taxon>
        <taxon>Sordariomycetidae</taxon>
        <taxon>Sordariales</taxon>
        <taxon>Chaetomiaceae</taxon>
        <taxon>Chaetomidium</taxon>
    </lineage>
</organism>
<feature type="region of interest" description="Disordered" evidence="5">
    <location>
        <begin position="245"/>
        <end position="364"/>
    </location>
</feature>
<dbReference type="PROSITE" id="PS50219">
    <property type="entry name" value="CNH"/>
    <property type="match status" value="1"/>
</dbReference>